<comment type="caution">
    <text evidence="1">The sequence shown here is derived from an EMBL/GenBank/DDBJ whole genome shotgun (WGS) entry which is preliminary data.</text>
</comment>
<gene>
    <name evidence="1" type="ORF">KP509_20G064700</name>
</gene>
<proteinExistence type="predicted"/>
<protein>
    <submittedName>
        <fullName evidence="1">Uncharacterized protein</fullName>
    </submittedName>
</protein>
<keyword evidence="2" id="KW-1185">Reference proteome</keyword>
<sequence>MDFINSSYVERCRPSLRRSSHDFSSFYTAAAECSSFSRPHTQSSFISEFVPAREQLEEKDFCFVC</sequence>
<organism evidence="1 2">
    <name type="scientific">Ceratopteris richardii</name>
    <name type="common">Triangle waterfern</name>
    <dbReference type="NCBI Taxonomy" id="49495"/>
    <lineage>
        <taxon>Eukaryota</taxon>
        <taxon>Viridiplantae</taxon>
        <taxon>Streptophyta</taxon>
        <taxon>Embryophyta</taxon>
        <taxon>Tracheophyta</taxon>
        <taxon>Polypodiopsida</taxon>
        <taxon>Polypodiidae</taxon>
        <taxon>Polypodiales</taxon>
        <taxon>Pteridineae</taxon>
        <taxon>Pteridaceae</taxon>
        <taxon>Parkerioideae</taxon>
        <taxon>Ceratopteris</taxon>
    </lineage>
</organism>
<dbReference type="AlphaFoldDB" id="A0A8T2SJG3"/>
<dbReference type="EMBL" id="CM035425">
    <property type="protein sequence ID" value="KAH7332033.1"/>
    <property type="molecule type" value="Genomic_DNA"/>
</dbReference>
<reference evidence="1" key="1">
    <citation type="submission" date="2021-08" db="EMBL/GenBank/DDBJ databases">
        <title>WGS assembly of Ceratopteris richardii.</title>
        <authorList>
            <person name="Marchant D.B."/>
            <person name="Chen G."/>
            <person name="Jenkins J."/>
            <person name="Shu S."/>
            <person name="Leebens-Mack J."/>
            <person name="Grimwood J."/>
            <person name="Schmutz J."/>
            <person name="Soltis P."/>
            <person name="Soltis D."/>
            <person name="Chen Z.-H."/>
        </authorList>
    </citation>
    <scope>NUCLEOTIDE SEQUENCE</scope>
    <source>
        <strain evidence="1">Whitten #5841</strain>
        <tissue evidence="1">Leaf</tissue>
    </source>
</reference>
<name>A0A8T2SJG3_CERRI</name>
<dbReference type="Proteomes" id="UP000825935">
    <property type="component" value="Chromosome 20"/>
</dbReference>
<evidence type="ECO:0000313" key="1">
    <source>
        <dbReference type="EMBL" id="KAH7332033.1"/>
    </source>
</evidence>
<accession>A0A8T2SJG3</accession>
<evidence type="ECO:0000313" key="2">
    <source>
        <dbReference type="Proteomes" id="UP000825935"/>
    </source>
</evidence>